<dbReference type="EMBL" id="QFQP01000030">
    <property type="protein sequence ID" value="PZR07524.1"/>
    <property type="molecule type" value="Genomic_DNA"/>
</dbReference>
<dbReference type="AlphaFoldDB" id="A0A2W5UVZ7"/>
<name>A0A2W5UVZ7_9BACT</name>
<sequence length="341" mass="35872">MQAVSLVVVLLLSDGTTAGRATLLDTLSRSLDPSLVNLQPRVLGDSPPELLTELSRTHPVVEIRWETPRRAVIRAALKPESWTSRTVEFGAKDPLNERAKTLGFAVAAMMPQWRAETAVADPPMLEVVPLSESDFVAWVAPVDAGVIVEPEPVDAGVVVEPPTPNVERAPVETVVRTPEPIPSTSVTRGFLAVHTVGRLPQLLGGGGVDGAYCVLEWLCLGAQATFGAGPVSTTSASHLELRVLAIADVRIFPWAIPLGFTLRAGGGTVLIAAARGTQTVSRWTGTGGVEAGLALRAGRFDFTLTGGPTFSGPTQLFIDDVEVAGIAAVQGALRLGAGWRF</sequence>
<evidence type="ECO:0000313" key="2">
    <source>
        <dbReference type="Proteomes" id="UP000249061"/>
    </source>
</evidence>
<proteinExistence type="predicted"/>
<organism evidence="1 2">
    <name type="scientific">Archangium gephyra</name>
    <dbReference type="NCBI Taxonomy" id="48"/>
    <lineage>
        <taxon>Bacteria</taxon>
        <taxon>Pseudomonadati</taxon>
        <taxon>Myxococcota</taxon>
        <taxon>Myxococcia</taxon>
        <taxon>Myxococcales</taxon>
        <taxon>Cystobacterineae</taxon>
        <taxon>Archangiaceae</taxon>
        <taxon>Archangium</taxon>
    </lineage>
</organism>
<accession>A0A2W5UVZ7</accession>
<reference evidence="1 2" key="1">
    <citation type="submission" date="2017-08" db="EMBL/GenBank/DDBJ databases">
        <title>Infants hospitalized years apart are colonized by the same room-sourced microbial strains.</title>
        <authorList>
            <person name="Brooks B."/>
            <person name="Olm M.R."/>
            <person name="Firek B.A."/>
            <person name="Baker R."/>
            <person name="Thomas B.C."/>
            <person name="Morowitz M.J."/>
            <person name="Banfield J.F."/>
        </authorList>
    </citation>
    <scope>NUCLEOTIDE SEQUENCE [LARGE SCALE GENOMIC DNA]</scope>
    <source>
        <strain evidence="1">S2_003_000_R2_14</strain>
    </source>
</reference>
<comment type="caution">
    <text evidence="1">The sequence shown here is derived from an EMBL/GenBank/DDBJ whole genome shotgun (WGS) entry which is preliminary data.</text>
</comment>
<protein>
    <submittedName>
        <fullName evidence="1">Uncharacterized protein</fullName>
    </submittedName>
</protein>
<gene>
    <name evidence="1" type="ORF">DI536_27000</name>
</gene>
<dbReference type="Proteomes" id="UP000249061">
    <property type="component" value="Unassembled WGS sequence"/>
</dbReference>
<evidence type="ECO:0000313" key="1">
    <source>
        <dbReference type="EMBL" id="PZR07524.1"/>
    </source>
</evidence>